<feature type="compositionally biased region" description="Basic and acidic residues" evidence="1">
    <location>
        <begin position="1"/>
        <end position="17"/>
    </location>
</feature>
<feature type="compositionally biased region" description="Polar residues" evidence="1">
    <location>
        <begin position="20"/>
        <end position="31"/>
    </location>
</feature>
<name>A0A2R6XEX3_MARPO</name>
<reference evidence="3" key="1">
    <citation type="journal article" date="2017" name="Cell">
        <title>Insights into land plant evolution garnered from the Marchantia polymorpha genome.</title>
        <authorList>
            <person name="Bowman J.L."/>
            <person name="Kohchi T."/>
            <person name="Yamato K.T."/>
            <person name="Jenkins J."/>
            <person name="Shu S."/>
            <person name="Ishizaki K."/>
            <person name="Yamaoka S."/>
            <person name="Nishihama R."/>
            <person name="Nakamura Y."/>
            <person name="Berger F."/>
            <person name="Adam C."/>
            <person name="Aki S.S."/>
            <person name="Althoff F."/>
            <person name="Araki T."/>
            <person name="Arteaga-Vazquez M.A."/>
            <person name="Balasubrmanian S."/>
            <person name="Barry K."/>
            <person name="Bauer D."/>
            <person name="Boehm C.R."/>
            <person name="Briginshaw L."/>
            <person name="Caballero-Perez J."/>
            <person name="Catarino B."/>
            <person name="Chen F."/>
            <person name="Chiyoda S."/>
            <person name="Chovatia M."/>
            <person name="Davies K.M."/>
            <person name="Delmans M."/>
            <person name="Demura T."/>
            <person name="Dierschke T."/>
            <person name="Dolan L."/>
            <person name="Dorantes-Acosta A.E."/>
            <person name="Eklund D.M."/>
            <person name="Florent S.N."/>
            <person name="Flores-Sandoval E."/>
            <person name="Fujiyama A."/>
            <person name="Fukuzawa H."/>
            <person name="Galik B."/>
            <person name="Grimanelli D."/>
            <person name="Grimwood J."/>
            <person name="Grossniklaus U."/>
            <person name="Hamada T."/>
            <person name="Haseloff J."/>
            <person name="Hetherington A.J."/>
            <person name="Higo A."/>
            <person name="Hirakawa Y."/>
            <person name="Hundley H.N."/>
            <person name="Ikeda Y."/>
            <person name="Inoue K."/>
            <person name="Inoue S.I."/>
            <person name="Ishida S."/>
            <person name="Jia Q."/>
            <person name="Kakita M."/>
            <person name="Kanazawa T."/>
            <person name="Kawai Y."/>
            <person name="Kawashima T."/>
            <person name="Kennedy M."/>
            <person name="Kinose K."/>
            <person name="Kinoshita T."/>
            <person name="Kohara Y."/>
            <person name="Koide E."/>
            <person name="Komatsu K."/>
            <person name="Kopischke S."/>
            <person name="Kubo M."/>
            <person name="Kyozuka J."/>
            <person name="Lagercrantz U."/>
            <person name="Lin S.S."/>
            <person name="Lindquist E."/>
            <person name="Lipzen A.M."/>
            <person name="Lu C.W."/>
            <person name="De Luna E."/>
            <person name="Martienssen R.A."/>
            <person name="Minamino N."/>
            <person name="Mizutani M."/>
            <person name="Mizutani M."/>
            <person name="Mochizuki N."/>
            <person name="Monte I."/>
            <person name="Mosher R."/>
            <person name="Nagasaki H."/>
            <person name="Nakagami H."/>
            <person name="Naramoto S."/>
            <person name="Nishitani K."/>
            <person name="Ohtani M."/>
            <person name="Okamoto T."/>
            <person name="Okumura M."/>
            <person name="Phillips J."/>
            <person name="Pollak B."/>
            <person name="Reinders A."/>
            <person name="Rovekamp M."/>
            <person name="Sano R."/>
            <person name="Sawa S."/>
            <person name="Schmid M.W."/>
            <person name="Shirakawa M."/>
            <person name="Solano R."/>
            <person name="Spunde A."/>
            <person name="Suetsugu N."/>
            <person name="Sugano S."/>
            <person name="Sugiyama A."/>
            <person name="Sun R."/>
            <person name="Suzuki Y."/>
            <person name="Takenaka M."/>
            <person name="Takezawa D."/>
            <person name="Tomogane H."/>
            <person name="Tsuzuki M."/>
            <person name="Ueda T."/>
            <person name="Umeda M."/>
            <person name="Ward J.M."/>
            <person name="Watanabe Y."/>
            <person name="Yazaki K."/>
            <person name="Yokoyama R."/>
            <person name="Yoshitake Y."/>
            <person name="Yotsui I."/>
            <person name="Zachgo S."/>
            <person name="Schmutz J."/>
        </authorList>
    </citation>
    <scope>NUCLEOTIDE SEQUENCE [LARGE SCALE GENOMIC DNA]</scope>
    <source>
        <strain evidence="3">Tak-1</strain>
    </source>
</reference>
<evidence type="ECO:0000313" key="3">
    <source>
        <dbReference type="Proteomes" id="UP000244005"/>
    </source>
</evidence>
<dbReference type="EMBL" id="KZ772691">
    <property type="protein sequence ID" value="PTQ44660.1"/>
    <property type="molecule type" value="Genomic_DNA"/>
</dbReference>
<dbReference type="AlphaFoldDB" id="A0A2R6XEX3"/>
<feature type="region of interest" description="Disordered" evidence="1">
    <location>
        <begin position="1"/>
        <end position="75"/>
    </location>
</feature>
<proteinExistence type="predicted"/>
<sequence length="101" mass="11138">MENHFDSPGARQREAHRTTRAGSPNDDNNVTVPEAAPVAGHAFRPSGRRRTGKEESHGHARLERDRGRKDSPYVCGRQRYKSSTACARQSLVGKGWEGLVG</sequence>
<dbReference type="Gramene" id="Mp1g13150.1">
    <property type="protein sequence ID" value="Mp1g13150.1.cds1"/>
    <property type="gene ID" value="Mp1g13150"/>
</dbReference>
<organism evidence="2 3">
    <name type="scientific">Marchantia polymorpha</name>
    <name type="common">Common liverwort</name>
    <name type="synonym">Marchantia aquatica</name>
    <dbReference type="NCBI Taxonomy" id="3197"/>
    <lineage>
        <taxon>Eukaryota</taxon>
        <taxon>Viridiplantae</taxon>
        <taxon>Streptophyta</taxon>
        <taxon>Embryophyta</taxon>
        <taxon>Marchantiophyta</taxon>
        <taxon>Marchantiopsida</taxon>
        <taxon>Marchantiidae</taxon>
        <taxon>Marchantiales</taxon>
        <taxon>Marchantiaceae</taxon>
        <taxon>Marchantia</taxon>
    </lineage>
</organism>
<evidence type="ECO:0000313" key="2">
    <source>
        <dbReference type="EMBL" id="PTQ44660.1"/>
    </source>
</evidence>
<protein>
    <submittedName>
        <fullName evidence="2">Uncharacterized protein</fullName>
    </submittedName>
</protein>
<feature type="compositionally biased region" description="Basic and acidic residues" evidence="1">
    <location>
        <begin position="52"/>
        <end position="71"/>
    </location>
</feature>
<dbReference type="Proteomes" id="UP000244005">
    <property type="component" value="Unassembled WGS sequence"/>
</dbReference>
<keyword evidence="3" id="KW-1185">Reference proteome</keyword>
<evidence type="ECO:0000256" key="1">
    <source>
        <dbReference type="SAM" id="MobiDB-lite"/>
    </source>
</evidence>
<accession>A0A2R6XEX3</accession>
<gene>
    <name evidence="2" type="ORF">MARPO_0019s0085</name>
</gene>